<reference evidence="1 2" key="1">
    <citation type="submission" date="2018-12" db="EMBL/GenBank/DDBJ databases">
        <title>Draft genome sequence of Embleya hyalina NBRC 13850T.</title>
        <authorList>
            <person name="Komaki H."/>
            <person name="Hosoyama A."/>
            <person name="Kimura A."/>
            <person name="Ichikawa N."/>
            <person name="Tamura T."/>
        </authorList>
    </citation>
    <scope>NUCLEOTIDE SEQUENCE [LARGE SCALE GENOMIC DNA]</scope>
    <source>
        <strain evidence="1 2">NBRC 13850</strain>
    </source>
</reference>
<sequence length="213" mass="23591">MGSDGLEWLEDSVFAEFGYCVTFARGVSAVELLRRMGCDVANTARRNVIDANRWIEDVAEEFGHAAVADKEGVIRAGEADGWAFAVEDAGIRGVDHDVMAAVSTDTVAVSTFRNVNALTRFLHARSGTVTCTFESARRRDGSDPDLLVPHLTRAGLLLPDGDQPDHDIDEHQRRVHRMMYTEFGTTLPRDDVENGELLAAMYRTPARNRNGRR</sequence>
<dbReference type="Proteomes" id="UP000286931">
    <property type="component" value="Unassembled WGS sequence"/>
</dbReference>
<protein>
    <submittedName>
        <fullName evidence="1">Uncharacterized protein</fullName>
    </submittedName>
</protein>
<dbReference type="InterPro" id="IPR045592">
    <property type="entry name" value="DUF6461"/>
</dbReference>
<gene>
    <name evidence="1" type="ORF">EHYA_03816</name>
</gene>
<dbReference type="EMBL" id="BIFH01000019">
    <property type="protein sequence ID" value="GCD96132.1"/>
    <property type="molecule type" value="Genomic_DNA"/>
</dbReference>
<dbReference type="OrthoDB" id="4173390at2"/>
<keyword evidence="2" id="KW-1185">Reference proteome</keyword>
<comment type="caution">
    <text evidence="1">The sequence shown here is derived from an EMBL/GenBank/DDBJ whole genome shotgun (WGS) entry which is preliminary data.</text>
</comment>
<evidence type="ECO:0000313" key="1">
    <source>
        <dbReference type="EMBL" id="GCD96132.1"/>
    </source>
</evidence>
<organism evidence="1 2">
    <name type="scientific">Embleya hyalina</name>
    <dbReference type="NCBI Taxonomy" id="516124"/>
    <lineage>
        <taxon>Bacteria</taxon>
        <taxon>Bacillati</taxon>
        <taxon>Actinomycetota</taxon>
        <taxon>Actinomycetes</taxon>
        <taxon>Kitasatosporales</taxon>
        <taxon>Streptomycetaceae</taxon>
        <taxon>Embleya</taxon>
    </lineage>
</organism>
<evidence type="ECO:0000313" key="2">
    <source>
        <dbReference type="Proteomes" id="UP000286931"/>
    </source>
</evidence>
<dbReference type="AlphaFoldDB" id="A0A401YNE2"/>
<accession>A0A401YNE2</accession>
<name>A0A401YNE2_9ACTN</name>
<dbReference type="RefSeq" id="WP_126638201.1">
    <property type="nucleotide sequence ID" value="NZ_BIFH01000019.1"/>
</dbReference>
<proteinExistence type="predicted"/>
<dbReference type="Pfam" id="PF20062">
    <property type="entry name" value="DUF6461"/>
    <property type="match status" value="1"/>
</dbReference>